<proteinExistence type="predicted"/>
<dbReference type="AlphaFoldDB" id="A0A094XIP9"/>
<dbReference type="EMBL" id="JALP01000206">
    <property type="protein sequence ID" value="THG89650.1"/>
    <property type="molecule type" value="Genomic_DNA"/>
</dbReference>
<evidence type="ECO:0000313" key="2">
    <source>
        <dbReference type="EMBL" id="THG89650.1"/>
    </source>
</evidence>
<evidence type="ECO:0000313" key="3">
    <source>
        <dbReference type="Proteomes" id="UP000002754"/>
    </source>
</evidence>
<keyword evidence="3" id="KW-1185">Reference proteome</keyword>
<dbReference type="OrthoDB" id="8230517at2"/>
<dbReference type="Proteomes" id="UP000002754">
    <property type="component" value="Unassembled WGS sequence"/>
</dbReference>
<evidence type="ECO:0000313" key="4">
    <source>
        <dbReference type="Proteomes" id="UP000297014"/>
    </source>
</evidence>
<reference evidence="1 3" key="1">
    <citation type="journal article" date="2014" name="Genome Announc.">
        <title>Draft Genome Sequence of Bacillus alcalophilus AV1934, a Classic Alkaliphile Isolated from Human Feces in 1934.</title>
        <authorList>
            <person name="Attie O."/>
            <person name="Jayaprakash A."/>
            <person name="Shah H."/>
            <person name="Paulsen I.T."/>
            <person name="Morino M."/>
            <person name="Takahashi Y."/>
            <person name="Narumi I."/>
            <person name="Sachidanandam R."/>
            <person name="Satoh K."/>
            <person name="Ito M."/>
            <person name="Krulwich T.A."/>
        </authorList>
    </citation>
    <scope>NUCLEOTIDE SEQUENCE [LARGE SCALE GENOMIC DNA]</scope>
    <source>
        <strain evidence="1 3">AV1934</strain>
    </source>
</reference>
<dbReference type="STRING" id="1218173.BALCAV_0203170"/>
<sequence length="83" mass="9502">MWEDGSGEYSPSIHTRVYQLSVPALADNLIADLIKRYSYEYRADDFVETNHPEMESLIVYENEHSKEVFASKEKTGGVEGNED</sequence>
<evidence type="ECO:0000313" key="1">
    <source>
        <dbReference type="EMBL" id="KGA98640.1"/>
    </source>
</evidence>
<dbReference type="Proteomes" id="UP000297014">
    <property type="component" value="Unassembled WGS sequence"/>
</dbReference>
<gene>
    <name evidence="2" type="ORF">AJ85_15940</name>
    <name evidence="1" type="ORF">BALCAV_0203170</name>
</gene>
<protein>
    <submittedName>
        <fullName evidence="1">Uncharacterized protein</fullName>
    </submittedName>
</protein>
<name>A0A094XIP9_ALKAL</name>
<dbReference type="RefSeq" id="WP_003324699.1">
    <property type="nucleotide sequence ID" value="NZ_ALPT02000007.1"/>
</dbReference>
<reference evidence="2 4" key="2">
    <citation type="submission" date="2014-01" db="EMBL/GenBank/DDBJ databases">
        <title>Draft genome sequencing of Bacillus alcalophilus CGMCC 1.3604.</title>
        <authorList>
            <person name="Yang J."/>
            <person name="Diao L."/>
            <person name="Yang S."/>
        </authorList>
    </citation>
    <scope>NUCLEOTIDE SEQUENCE [LARGE SCALE GENOMIC DNA]</scope>
    <source>
        <strain evidence="2 4">CGMCC 1.3604</strain>
    </source>
</reference>
<dbReference type="EMBL" id="ALPT02000007">
    <property type="protein sequence ID" value="KGA98640.1"/>
    <property type="molecule type" value="Genomic_DNA"/>
</dbReference>
<accession>A0A094XIP9</accession>
<comment type="caution">
    <text evidence="1">The sequence shown here is derived from an EMBL/GenBank/DDBJ whole genome shotgun (WGS) entry which is preliminary data.</text>
</comment>
<organism evidence="1 3">
    <name type="scientific">Alkalihalobacillus alcalophilus ATCC 27647 = CGMCC 1.3604</name>
    <dbReference type="NCBI Taxonomy" id="1218173"/>
    <lineage>
        <taxon>Bacteria</taxon>
        <taxon>Bacillati</taxon>
        <taxon>Bacillota</taxon>
        <taxon>Bacilli</taxon>
        <taxon>Bacillales</taxon>
        <taxon>Bacillaceae</taxon>
        <taxon>Alkalihalobacillus</taxon>
    </lineage>
</organism>